<feature type="compositionally biased region" description="Basic and acidic residues" evidence="5">
    <location>
        <begin position="61"/>
        <end position="82"/>
    </location>
</feature>
<evidence type="ECO:0000256" key="3">
    <source>
        <dbReference type="ARBA" id="ARBA00022833"/>
    </source>
</evidence>
<dbReference type="Pfam" id="PF00642">
    <property type="entry name" value="zf-CCCH"/>
    <property type="match status" value="1"/>
</dbReference>
<dbReference type="SUPFAM" id="SSF90229">
    <property type="entry name" value="CCCH zinc finger"/>
    <property type="match status" value="1"/>
</dbReference>
<dbReference type="InterPro" id="IPR000571">
    <property type="entry name" value="Znf_CCCH"/>
</dbReference>
<feature type="compositionally biased region" description="Basic and acidic residues" evidence="5">
    <location>
        <begin position="261"/>
        <end position="272"/>
    </location>
</feature>
<feature type="domain" description="C3H1-type" evidence="6">
    <location>
        <begin position="155"/>
        <end position="183"/>
    </location>
</feature>
<evidence type="ECO:0000259" key="6">
    <source>
        <dbReference type="PROSITE" id="PS50103"/>
    </source>
</evidence>
<sequence length="272" mass="29657">MLTGSTLTSSCLSTNIMNSLVCYGVSSDSDSDSDVKKCDQEAEKARKGCNFLLESGSASSDSERECDDEKEKEQEQKYDGRTKPHAPIQGHVPEKPIPPALSTLKANKLPPPPLGASGLVGSSVFTNPFKEQADERLNVLQKHVPLTLQARPAQIGGKKMCISYRKDGRCRFGSRCKFAHDSDLQNSVTPDSMVAPDEGPETGSDQASPTRAPSQTHDCQTPLLQTQGQEGDGSDEGRIKKRRVGLSQTLIPPKRALKQYDIQRQKDRATPF</sequence>
<evidence type="ECO:0000256" key="2">
    <source>
        <dbReference type="ARBA" id="ARBA00022771"/>
    </source>
</evidence>
<keyword evidence="8" id="KW-1185">Reference proteome</keyword>
<dbReference type="PROSITE" id="PS50103">
    <property type="entry name" value="ZF_C3H1"/>
    <property type="match status" value="1"/>
</dbReference>
<feature type="zinc finger region" description="C3H1-type" evidence="4">
    <location>
        <begin position="155"/>
        <end position="183"/>
    </location>
</feature>
<gene>
    <name evidence="7" type="ORF">AALO_G00009320</name>
</gene>
<proteinExistence type="predicted"/>
<feature type="region of interest" description="Disordered" evidence="5">
    <location>
        <begin position="49"/>
        <end position="94"/>
    </location>
</feature>
<protein>
    <recommendedName>
        <fullName evidence="6">C3H1-type domain-containing protein</fullName>
    </recommendedName>
</protein>
<evidence type="ECO:0000256" key="4">
    <source>
        <dbReference type="PROSITE-ProRule" id="PRU00723"/>
    </source>
</evidence>
<evidence type="ECO:0000313" key="8">
    <source>
        <dbReference type="Proteomes" id="UP000823561"/>
    </source>
</evidence>
<keyword evidence="2 4" id="KW-0863">Zinc-finger</keyword>
<dbReference type="Gene3D" id="4.10.1000.10">
    <property type="entry name" value="Zinc finger, CCCH-type"/>
    <property type="match status" value="1"/>
</dbReference>
<dbReference type="Proteomes" id="UP000823561">
    <property type="component" value="Chromosome 1"/>
</dbReference>
<organism evidence="7 8">
    <name type="scientific">Alosa alosa</name>
    <name type="common">allis shad</name>
    <dbReference type="NCBI Taxonomy" id="278164"/>
    <lineage>
        <taxon>Eukaryota</taxon>
        <taxon>Metazoa</taxon>
        <taxon>Chordata</taxon>
        <taxon>Craniata</taxon>
        <taxon>Vertebrata</taxon>
        <taxon>Euteleostomi</taxon>
        <taxon>Actinopterygii</taxon>
        <taxon>Neopterygii</taxon>
        <taxon>Teleostei</taxon>
        <taxon>Clupei</taxon>
        <taxon>Clupeiformes</taxon>
        <taxon>Clupeoidei</taxon>
        <taxon>Clupeidae</taxon>
        <taxon>Alosa</taxon>
    </lineage>
</organism>
<accession>A0AAV6HF32</accession>
<evidence type="ECO:0000256" key="5">
    <source>
        <dbReference type="SAM" id="MobiDB-lite"/>
    </source>
</evidence>
<comment type="caution">
    <text evidence="7">The sequence shown here is derived from an EMBL/GenBank/DDBJ whole genome shotgun (WGS) entry which is preliminary data.</text>
</comment>
<dbReference type="AlphaFoldDB" id="A0AAV6HF32"/>
<feature type="compositionally biased region" description="Polar residues" evidence="5">
    <location>
        <begin position="203"/>
        <end position="229"/>
    </location>
</feature>
<feature type="region of interest" description="Disordered" evidence="5">
    <location>
        <begin position="182"/>
        <end position="272"/>
    </location>
</feature>
<keyword evidence="1 4" id="KW-0479">Metal-binding</keyword>
<reference evidence="7 8" key="1">
    <citation type="submission" date="2020-10" db="EMBL/GenBank/DDBJ databases">
        <title>Chromosome-scale genome assembly of the Allis shad, Alosa alosa.</title>
        <authorList>
            <person name="Margot Z."/>
            <person name="Christophe K."/>
            <person name="Cabau C."/>
            <person name="Louis A."/>
            <person name="Berthelot C."/>
            <person name="Parey E."/>
            <person name="Roest Crollius H."/>
            <person name="Montfort J."/>
            <person name="Robinson-Rechavi M."/>
            <person name="Bucao C."/>
            <person name="Bouchez O."/>
            <person name="Gislard M."/>
            <person name="Lluch J."/>
            <person name="Milhes M."/>
            <person name="Lampietro C."/>
            <person name="Lopez Roques C."/>
            <person name="Donnadieu C."/>
            <person name="Braasch I."/>
            <person name="Desvignes T."/>
            <person name="Postlethwait J."/>
            <person name="Bobe J."/>
            <person name="Guiguen Y."/>
        </authorList>
    </citation>
    <scope>NUCLEOTIDE SEQUENCE [LARGE SCALE GENOMIC DNA]</scope>
    <source>
        <strain evidence="7">M-15738</strain>
        <tissue evidence="7">Blood</tissue>
    </source>
</reference>
<keyword evidence="3 4" id="KW-0862">Zinc</keyword>
<evidence type="ECO:0000256" key="1">
    <source>
        <dbReference type="ARBA" id="ARBA00022723"/>
    </source>
</evidence>
<name>A0AAV6HF32_9TELE</name>
<dbReference type="InterPro" id="IPR036855">
    <property type="entry name" value="Znf_CCCH_sf"/>
</dbReference>
<dbReference type="GO" id="GO:0008270">
    <property type="term" value="F:zinc ion binding"/>
    <property type="evidence" value="ECO:0007669"/>
    <property type="project" value="UniProtKB-KW"/>
</dbReference>
<evidence type="ECO:0000313" key="7">
    <source>
        <dbReference type="EMBL" id="KAG5285949.1"/>
    </source>
</evidence>
<dbReference type="EMBL" id="JADWDJ010000001">
    <property type="protein sequence ID" value="KAG5285949.1"/>
    <property type="molecule type" value="Genomic_DNA"/>
</dbReference>